<protein>
    <submittedName>
        <fullName evidence="1">Uncharacterized protein</fullName>
    </submittedName>
</protein>
<proteinExistence type="predicted"/>
<keyword evidence="2" id="KW-1185">Reference proteome</keyword>
<dbReference type="Ensembl" id="ENSECAT00000140902.1">
    <property type="protein sequence ID" value="ENSECAP00000074343.1"/>
    <property type="gene ID" value="ENSECAG00000052246.1"/>
</dbReference>
<dbReference type="Proteomes" id="UP000002281">
    <property type="component" value="Chromosome 6"/>
</dbReference>
<name>A0A9L0SHE9_HORSE</name>
<organism evidence="1 2">
    <name type="scientific">Equus caballus</name>
    <name type="common">Horse</name>
    <dbReference type="NCBI Taxonomy" id="9796"/>
    <lineage>
        <taxon>Eukaryota</taxon>
        <taxon>Metazoa</taxon>
        <taxon>Chordata</taxon>
        <taxon>Craniata</taxon>
        <taxon>Vertebrata</taxon>
        <taxon>Euteleostomi</taxon>
        <taxon>Mammalia</taxon>
        <taxon>Eutheria</taxon>
        <taxon>Laurasiatheria</taxon>
        <taxon>Perissodactyla</taxon>
        <taxon>Equidae</taxon>
        <taxon>Equus</taxon>
    </lineage>
</organism>
<evidence type="ECO:0000313" key="2">
    <source>
        <dbReference type="Proteomes" id="UP000002281"/>
    </source>
</evidence>
<sequence length="71" mass="7368">SIFLTTQKTHCGCACGSALAMPPSWSEALELELCTTLPLVGLAGGAEGRVVLSIPITAALTFFLTARWSDA</sequence>
<accession>A0A9L0SHE9</accession>
<reference evidence="1 2" key="1">
    <citation type="journal article" date="2009" name="Science">
        <title>Genome sequence, comparative analysis, and population genetics of the domestic horse.</title>
        <authorList>
            <consortium name="Broad Institute Genome Sequencing Platform"/>
            <consortium name="Broad Institute Whole Genome Assembly Team"/>
            <person name="Wade C.M."/>
            <person name="Giulotto E."/>
            <person name="Sigurdsson S."/>
            <person name="Zoli M."/>
            <person name="Gnerre S."/>
            <person name="Imsland F."/>
            <person name="Lear T.L."/>
            <person name="Adelson D.L."/>
            <person name="Bailey E."/>
            <person name="Bellone R.R."/>
            <person name="Bloecker H."/>
            <person name="Distl O."/>
            <person name="Edgar R.C."/>
            <person name="Garber M."/>
            <person name="Leeb T."/>
            <person name="Mauceli E."/>
            <person name="MacLeod J.N."/>
            <person name="Penedo M.C.T."/>
            <person name="Raison J.M."/>
            <person name="Sharpe T."/>
            <person name="Vogel J."/>
            <person name="Andersson L."/>
            <person name="Antczak D.F."/>
            <person name="Biagi T."/>
            <person name="Binns M.M."/>
            <person name="Chowdhary B.P."/>
            <person name="Coleman S.J."/>
            <person name="Della Valle G."/>
            <person name="Fryc S."/>
            <person name="Guerin G."/>
            <person name="Hasegawa T."/>
            <person name="Hill E.W."/>
            <person name="Jurka J."/>
            <person name="Kiialainen A."/>
            <person name="Lindgren G."/>
            <person name="Liu J."/>
            <person name="Magnani E."/>
            <person name="Mickelson J.R."/>
            <person name="Murray J."/>
            <person name="Nergadze S.G."/>
            <person name="Onofrio R."/>
            <person name="Pedroni S."/>
            <person name="Piras M.F."/>
            <person name="Raudsepp T."/>
            <person name="Rocchi M."/>
            <person name="Roeed K.H."/>
            <person name="Ryder O.A."/>
            <person name="Searle S."/>
            <person name="Skow L."/>
            <person name="Swinburne J.E."/>
            <person name="Syvaenen A.C."/>
            <person name="Tozaki T."/>
            <person name="Valberg S.J."/>
            <person name="Vaudin M."/>
            <person name="White J.R."/>
            <person name="Zody M.C."/>
            <person name="Lander E.S."/>
            <person name="Lindblad-Toh K."/>
        </authorList>
    </citation>
    <scope>NUCLEOTIDE SEQUENCE [LARGE SCALE GENOMIC DNA]</scope>
    <source>
        <strain evidence="1 2">Thoroughbred</strain>
    </source>
</reference>
<evidence type="ECO:0000313" key="1">
    <source>
        <dbReference type="Ensembl" id="ENSECAP00000074343.1"/>
    </source>
</evidence>
<reference evidence="1" key="3">
    <citation type="submission" date="2025-09" db="UniProtKB">
        <authorList>
            <consortium name="Ensembl"/>
        </authorList>
    </citation>
    <scope>IDENTIFICATION</scope>
    <source>
        <strain evidence="1">Thoroughbred</strain>
    </source>
</reference>
<dbReference type="AlphaFoldDB" id="A0A9L0SHE9"/>
<reference evidence="1" key="2">
    <citation type="submission" date="2025-08" db="UniProtKB">
        <authorList>
            <consortium name="Ensembl"/>
        </authorList>
    </citation>
    <scope>IDENTIFICATION</scope>
    <source>
        <strain evidence="1">Thoroughbred</strain>
    </source>
</reference>
<dbReference type="GeneTree" id="ENSGT01040000242039"/>